<keyword evidence="3 12" id="KW-0136">Cellulose degradation</keyword>
<keyword evidence="5 12" id="KW-0119">Carbohydrate metabolism</keyword>
<organism evidence="13 14">
    <name type="scientific">Flavimobilis soli</name>
    <dbReference type="NCBI Taxonomy" id="442709"/>
    <lineage>
        <taxon>Bacteria</taxon>
        <taxon>Bacillati</taxon>
        <taxon>Actinomycetota</taxon>
        <taxon>Actinomycetes</taxon>
        <taxon>Micrococcales</taxon>
        <taxon>Jonesiaceae</taxon>
        <taxon>Flavimobilis</taxon>
    </lineage>
</organism>
<dbReference type="Pfam" id="PF01341">
    <property type="entry name" value="Glyco_hydro_6"/>
    <property type="match status" value="1"/>
</dbReference>
<keyword evidence="4" id="KW-1015">Disulfide bond</keyword>
<feature type="chain" id="PRO_5011813005" description="Glucanase" evidence="12">
    <location>
        <begin position="29"/>
        <end position="362"/>
    </location>
</feature>
<feature type="active site" evidence="10">
    <location>
        <position position="155"/>
    </location>
</feature>
<evidence type="ECO:0000256" key="7">
    <source>
        <dbReference type="ARBA" id="ARBA00023326"/>
    </source>
</evidence>
<dbReference type="Proteomes" id="UP000221394">
    <property type="component" value="Unassembled WGS sequence"/>
</dbReference>
<comment type="caution">
    <text evidence="13">The sequence shown here is derived from an EMBL/GenBank/DDBJ whole genome shotgun (WGS) entry which is preliminary data.</text>
</comment>
<dbReference type="AlphaFoldDB" id="A0A2A9EEV2"/>
<dbReference type="EMBL" id="PDJH01000001">
    <property type="protein sequence ID" value="PFG37156.1"/>
    <property type="molecule type" value="Genomic_DNA"/>
</dbReference>
<dbReference type="PANTHER" id="PTHR34876:SF4">
    <property type="entry name" value="1,4-BETA-D-GLUCAN CELLOBIOHYDROLASE C-RELATED"/>
    <property type="match status" value="1"/>
</dbReference>
<dbReference type="Gene3D" id="3.20.20.40">
    <property type="entry name" value="1, 4-beta cellobiohydrolase"/>
    <property type="match status" value="1"/>
</dbReference>
<dbReference type="SUPFAM" id="SSF51989">
    <property type="entry name" value="Glycosyl hydrolases family 6, cellulases"/>
    <property type="match status" value="1"/>
</dbReference>
<keyword evidence="2 12" id="KW-0378">Hydrolase</keyword>
<feature type="binding site" evidence="9">
    <location>
        <position position="230"/>
    </location>
    <ligand>
        <name>substrate</name>
    </ligand>
</feature>
<feature type="active site" description="Proton donor" evidence="8 11">
    <location>
        <position position="192"/>
    </location>
</feature>
<keyword evidence="6 12" id="KW-0326">Glycosidase</keyword>
<evidence type="ECO:0000256" key="11">
    <source>
        <dbReference type="PROSITE-ProRule" id="PRU10057"/>
    </source>
</evidence>
<feature type="signal peptide" evidence="12">
    <location>
        <begin position="1"/>
        <end position="28"/>
    </location>
</feature>
<feature type="binding site" evidence="9">
    <location>
        <position position="303"/>
    </location>
    <ligand>
        <name>substrate</name>
    </ligand>
</feature>
<feature type="binding site" evidence="9">
    <location>
        <position position="330"/>
    </location>
    <ligand>
        <name>substrate</name>
    </ligand>
</feature>
<dbReference type="PIRSF" id="PIRSF001100">
    <property type="entry name" value="Beta_cellobiohydrolase"/>
    <property type="match status" value="1"/>
</dbReference>
<evidence type="ECO:0000313" key="14">
    <source>
        <dbReference type="Proteomes" id="UP000221394"/>
    </source>
</evidence>
<feature type="binding site" evidence="9">
    <location>
        <position position="227"/>
    </location>
    <ligand>
        <name>substrate</name>
    </ligand>
</feature>
<evidence type="ECO:0000313" key="13">
    <source>
        <dbReference type="EMBL" id="PFG37156.1"/>
    </source>
</evidence>
<evidence type="ECO:0000256" key="1">
    <source>
        <dbReference type="ARBA" id="ARBA00022729"/>
    </source>
</evidence>
<feature type="binding site" evidence="9">
    <location>
        <position position="334"/>
    </location>
    <ligand>
        <name>substrate</name>
    </ligand>
</feature>
<dbReference type="PROSITE" id="PS00655">
    <property type="entry name" value="GLYCOSYL_HYDROL_F6_1"/>
    <property type="match status" value="1"/>
</dbReference>
<keyword evidence="14" id="KW-1185">Reference proteome</keyword>
<dbReference type="EC" id="3.2.1.-" evidence="12"/>
<dbReference type="InterPro" id="IPR036434">
    <property type="entry name" value="Beta_cellobiohydrolase_sf"/>
</dbReference>
<dbReference type="InterPro" id="IPR016288">
    <property type="entry name" value="Beta_cellobiohydrolase"/>
</dbReference>
<dbReference type="RefSeq" id="WP_098458244.1">
    <property type="nucleotide sequence ID" value="NZ_PDJH01000001.1"/>
</dbReference>
<name>A0A2A9EEV2_9MICO</name>
<evidence type="ECO:0000256" key="2">
    <source>
        <dbReference type="ARBA" id="ARBA00022801"/>
    </source>
</evidence>
<dbReference type="OrthoDB" id="309899at2"/>
<dbReference type="GO" id="GO:0030245">
    <property type="term" value="P:cellulose catabolic process"/>
    <property type="evidence" value="ECO:0007669"/>
    <property type="project" value="UniProtKB-KW"/>
</dbReference>
<evidence type="ECO:0000256" key="8">
    <source>
        <dbReference type="PIRSR" id="PIRSR001100-1"/>
    </source>
</evidence>
<keyword evidence="1 12" id="KW-0732">Signal</keyword>
<gene>
    <name evidence="13" type="ORF">ATL41_1904</name>
</gene>
<evidence type="ECO:0000256" key="6">
    <source>
        <dbReference type="ARBA" id="ARBA00023295"/>
    </source>
</evidence>
<evidence type="ECO:0000256" key="4">
    <source>
        <dbReference type="ARBA" id="ARBA00023157"/>
    </source>
</evidence>
<dbReference type="PRINTS" id="PR00733">
    <property type="entry name" value="GLHYDRLASE6"/>
</dbReference>
<protein>
    <recommendedName>
        <fullName evidence="12">Glucanase</fullName>
        <ecNumber evidence="12">3.2.1.-</ecNumber>
    </recommendedName>
</protein>
<dbReference type="PROSITE" id="PS00656">
    <property type="entry name" value="GLYCOSYL_HYDROL_F6_2"/>
    <property type="match status" value="1"/>
</dbReference>
<feature type="binding site" evidence="9">
    <location>
        <position position="257"/>
    </location>
    <ligand>
        <name>substrate</name>
    </ligand>
</feature>
<evidence type="ECO:0000256" key="9">
    <source>
        <dbReference type="PIRSR" id="PIRSR001100-2"/>
    </source>
</evidence>
<dbReference type="GO" id="GO:0004553">
    <property type="term" value="F:hydrolase activity, hydrolyzing O-glycosyl compounds"/>
    <property type="evidence" value="ECO:0007669"/>
    <property type="project" value="InterPro"/>
</dbReference>
<sequence length="362" mass="37806">MLRTAARRRRATAALALVVVLAVPPATAAAGGGATTLGPASTISLSRASAALPDAATSPTAAASVASGLATATTTRRLYVDKDTQAEAARKAAAKAGRKSVAKKLKVISSTAQARWFGTWNATSTVRKDVRTYVRKATKAKAVPQLVLYAIPGRDCGGHSSGGFTASTYKRWVREVAAGLRGSKAIVVLEPDALGLDCGGAQRAKLLTYAVGKLSAAGALVYIDAGHSSWRTPADMAKRLKAAGVAKARGFATNVSNFRSTKDERAYAEKVSRALGKRGVKAKSRHYVIDTSRNGRATAGAEWCNPPGQGLGAKPRWVGGKRLDAFLWVKRPGESDGSCNGGPSAGTWWTEYALGLVDRRAR</sequence>
<evidence type="ECO:0000256" key="12">
    <source>
        <dbReference type="RuleBase" id="RU361186"/>
    </source>
</evidence>
<dbReference type="InterPro" id="IPR001524">
    <property type="entry name" value="Glyco_hydro_6_CS"/>
</dbReference>
<comment type="similarity">
    <text evidence="12">Belongs to the glycosyl hydrolase family 6.</text>
</comment>
<keyword evidence="7 12" id="KW-0624">Polysaccharide degradation</keyword>
<dbReference type="PANTHER" id="PTHR34876">
    <property type="match status" value="1"/>
</dbReference>
<reference evidence="13 14" key="1">
    <citation type="submission" date="2017-10" db="EMBL/GenBank/DDBJ databases">
        <title>Sequencing the genomes of 1000 actinobacteria strains.</title>
        <authorList>
            <person name="Klenk H.-P."/>
        </authorList>
    </citation>
    <scope>NUCLEOTIDE SEQUENCE [LARGE SCALE GENOMIC DNA]</scope>
    <source>
        <strain evidence="13 14">DSM 21574</strain>
    </source>
</reference>
<feature type="binding site" evidence="9">
    <location>
        <position position="116"/>
    </location>
    <ligand>
        <name>substrate</name>
    </ligand>
</feature>
<proteinExistence type="inferred from homology"/>
<evidence type="ECO:0000256" key="3">
    <source>
        <dbReference type="ARBA" id="ARBA00023001"/>
    </source>
</evidence>
<evidence type="ECO:0000256" key="5">
    <source>
        <dbReference type="ARBA" id="ARBA00023277"/>
    </source>
</evidence>
<accession>A0A2A9EEV2</accession>
<evidence type="ECO:0000256" key="10">
    <source>
        <dbReference type="PROSITE-ProRule" id="PRU10056"/>
    </source>
</evidence>
<feature type="active site" description="Proton acceptor" evidence="8">
    <location>
        <position position="336"/>
    </location>
</feature>